<evidence type="ECO:0008006" key="6">
    <source>
        <dbReference type="Google" id="ProtNLM"/>
    </source>
</evidence>
<evidence type="ECO:0000256" key="3">
    <source>
        <dbReference type="ARBA" id="ARBA00023295"/>
    </source>
</evidence>
<evidence type="ECO:0000256" key="2">
    <source>
        <dbReference type="ARBA" id="ARBA00022801"/>
    </source>
</evidence>
<dbReference type="Gene3D" id="3.20.20.80">
    <property type="entry name" value="Glycosidases"/>
    <property type="match status" value="1"/>
</dbReference>
<dbReference type="PROSITE" id="PS51904">
    <property type="entry name" value="GLYCOSYL_HYDROL_F25_2"/>
    <property type="match status" value="1"/>
</dbReference>
<dbReference type="SMART" id="SM00641">
    <property type="entry name" value="Glyco_25"/>
    <property type="match status" value="1"/>
</dbReference>
<keyword evidence="5" id="KW-1185">Reference proteome</keyword>
<organism evidence="4 5">
    <name type="scientific">Catenulispora yoronensis</name>
    <dbReference type="NCBI Taxonomy" id="450799"/>
    <lineage>
        <taxon>Bacteria</taxon>
        <taxon>Bacillati</taxon>
        <taxon>Actinomycetota</taxon>
        <taxon>Actinomycetes</taxon>
        <taxon>Catenulisporales</taxon>
        <taxon>Catenulisporaceae</taxon>
        <taxon>Catenulispora</taxon>
    </lineage>
</organism>
<name>A0ABP5F532_9ACTN</name>
<comment type="caution">
    <text evidence="4">The sequence shown here is derived from an EMBL/GenBank/DDBJ whole genome shotgun (WGS) entry which is preliminary data.</text>
</comment>
<keyword evidence="3" id="KW-0326">Glycosidase</keyword>
<dbReference type="RefSeq" id="WP_344664424.1">
    <property type="nucleotide sequence ID" value="NZ_BAAAQN010000005.1"/>
</dbReference>
<dbReference type="SUPFAM" id="SSF51445">
    <property type="entry name" value="(Trans)glycosidases"/>
    <property type="match status" value="1"/>
</dbReference>
<reference evidence="5" key="1">
    <citation type="journal article" date="2019" name="Int. J. Syst. Evol. Microbiol.">
        <title>The Global Catalogue of Microorganisms (GCM) 10K type strain sequencing project: providing services to taxonomists for standard genome sequencing and annotation.</title>
        <authorList>
            <consortium name="The Broad Institute Genomics Platform"/>
            <consortium name="The Broad Institute Genome Sequencing Center for Infectious Disease"/>
            <person name="Wu L."/>
            <person name="Ma J."/>
        </authorList>
    </citation>
    <scope>NUCLEOTIDE SEQUENCE [LARGE SCALE GENOMIC DNA]</scope>
    <source>
        <strain evidence="5">JCM 16014</strain>
    </source>
</reference>
<evidence type="ECO:0000313" key="5">
    <source>
        <dbReference type="Proteomes" id="UP001500751"/>
    </source>
</evidence>
<gene>
    <name evidence="4" type="ORF">GCM10009839_11360</name>
</gene>
<comment type="similarity">
    <text evidence="1">Belongs to the glycosyl hydrolase 25 family.</text>
</comment>
<proteinExistence type="inferred from homology"/>
<protein>
    <recommendedName>
        <fullName evidence="6">Glycoside hydrolase family 25</fullName>
    </recommendedName>
</protein>
<dbReference type="InterPro" id="IPR002053">
    <property type="entry name" value="Glyco_hydro_25"/>
</dbReference>
<dbReference type="InterPro" id="IPR017853">
    <property type="entry name" value="GH"/>
</dbReference>
<accession>A0ABP5F532</accession>
<keyword evidence="2" id="KW-0378">Hydrolase</keyword>
<sequence length="332" mass="35279">MTVFGPDISSYQAGLDISRLSDASFVLAKTTEGTYYTDADYQGWRRQAASLGRTFVWYHFLSGEDPKAQAQHTVANVGDLSLPGMLDAEPAGSFSPTLSQMTAYVDAAHAAGLKLRLVYLPHWYWQQMGSPNLSPLAARGLSLVSSSYPGGSGGARSIYPGDESAGWQPYGGMSPLVYQFTNQASDGGHLLDYNAYRGSVADLDSALSTSPTQSPIPTPTEDDDMPAFATGEIKPGADITTMVCPPPSNSGAAGWGAVWFSLGCDFGDGVVRCAAYIPGSGWDVKDNVRVPKDSPRVNPWGGPLPTGVQKISVVRLDNPSVPMSYLIEAAHR</sequence>
<dbReference type="EMBL" id="BAAAQN010000005">
    <property type="protein sequence ID" value="GAA2017307.1"/>
    <property type="molecule type" value="Genomic_DNA"/>
</dbReference>
<evidence type="ECO:0000256" key="1">
    <source>
        <dbReference type="ARBA" id="ARBA00010646"/>
    </source>
</evidence>
<dbReference type="Pfam" id="PF01183">
    <property type="entry name" value="Glyco_hydro_25"/>
    <property type="match status" value="1"/>
</dbReference>
<dbReference type="InterPro" id="IPR018077">
    <property type="entry name" value="Glyco_hydro_fam25_subgr"/>
</dbReference>
<evidence type="ECO:0000313" key="4">
    <source>
        <dbReference type="EMBL" id="GAA2017307.1"/>
    </source>
</evidence>
<dbReference type="Proteomes" id="UP001500751">
    <property type="component" value="Unassembled WGS sequence"/>
</dbReference>